<dbReference type="FunCoup" id="A0A4S2N472">
    <property type="interactions" value="572"/>
</dbReference>
<name>A0A4S2N472_9PEZI</name>
<dbReference type="Gene3D" id="3.30.70.100">
    <property type="match status" value="1"/>
</dbReference>
<dbReference type="InterPro" id="IPR006121">
    <property type="entry name" value="HMA_dom"/>
</dbReference>
<dbReference type="Proteomes" id="UP000298138">
    <property type="component" value="Unassembled WGS sequence"/>
</dbReference>
<dbReference type="SUPFAM" id="SSF55008">
    <property type="entry name" value="HMA, heavy metal-associated domain"/>
    <property type="match status" value="1"/>
</dbReference>
<dbReference type="CDD" id="cd00371">
    <property type="entry name" value="HMA"/>
    <property type="match status" value="1"/>
</dbReference>
<proteinExistence type="predicted"/>
<sequence length="117" mass="13358">MAAPLTTEERSELARVQAPKEFKHRYYFEAVMSCGGCSGAIDRVLKKLGEKEKTETNDFYHEVSLEHQSAHVFADETELEKVFEVIEKTKKKLTKAKEVDAQGNVVREIKLEDGKRV</sequence>
<evidence type="ECO:0000313" key="1">
    <source>
        <dbReference type="EMBL" id="TGZ83947.1"/>
    </source>
</evidence>
<dbReference type="GO" id="GO:0046872">
    <property type="term" value="F:metal ion binding"/>
    <property type="evidence" value="ECO:0007669"/>
    <property type="project" value="InterPro"/>
</dbReference>
<dbReference type="InParanoid" id="A0A4S2N472"/>
<dbReference type="InterPro" id="IPR036163">
    <property type="entry name" value="HMA_dom_sf"/>
</dbReference>
<evidence type="ECO:0000313" key="2">
    <source>
        <dbReference type="Proteomes" id="UP000298138"/>
    </source>
</evidence>
<dbReference type="STRING" id="341454.A0A4S2N472"/>
<gene>
    <name evidence="1" type="ORF">EX30DRAFT_338529</name>
</gene>
<accession>A0A4S2N472</accession>
<reference evidence="1 2" key="1">
    <citation type="submission" date="2019-04" db="EMBL/GenBank/DDBJ databases">
        <title>Comparative genomics and transcriptomics to analyze fruiting body development in filamentous ascomycetes.</title>
        <authorList>
            <consortium name="DOE Joint Genome Institute"/>
            <person name="Lutkenhaus R."/>
            <person name="Traeger S."/>
            <person name="Breuer J."/>
            <person name="Kuo A."/>
            <person name="Lipzen A."/>
            <person name="Pangilinan J."/>
            <person name="Dilworth D."/>
            <person name="Sandor L."/>
            <person name="Poggeler S."/>
            <person name="Barry K."/>
            <person name="Grigoriev I.V."/>
            <person name="Nowrousian M."/>
        </authorList>
    </citation>
    <scope>NUCLEOTIDE SEQUENCE [LARGE SCALE GENOMIC DNA]</scope>
    <source>
        <strain evidence="1 2">CBS 389.68</strain>
    </source>
</reference>
<organism evidence="1 2">
    <name type="scientific">Ascodesmis nigricans</name>
    <dbReference type="NCBI Taxonomy" id="341454"/>
    <lineage>
        <taxon>Eukaryota</taxon>
        <taxon>Fungi</taxon>
        <taxon>Dikarya</taxon>
        <taxon>Ascomycota</taxon>
        <taxon>Pezizomycotina</taxon>
        <taxon>Pezizomycetes</taxon>
        <taxon>Pezizales</taxon>
        <taxon>Ascodesmidaceae</taxon>
        <taxon>Ascodesmis</taxon>
    </lineage>
</organism>
<dbReference type="AlphaFoldDB" id="A0A4S2N472"/>
<protein>
    <submittedName>
        <fullName evidence="1">Uncharacterized protein</fullName>
    </submittedName>
</protein>
<dbReference type="EMBL" id="ML220113">
    <property type="protein sequence ID" value="TGZ83947.1"/>
    <property type="molecule type" value="Genomic_DNA"/>
</dbReference>
<dbReference type="OrthoDB" id="689350at2759"/>
<keyword evidence="2" id="KW-1185">Reference proteome</keyword>